<dbReference type="PANTHER" id="PTHR30157">
    <property type="entry name" value="FERRIC REDUCTASE, NADPH-DEPENDENT"/>
    <property type="match status" value="1"/>
</dbReference>
<gene>
    <name evidence="3" type="ORF">SAMN05421762_3320</name>
</gene>
<proteinExistence type="inferred from homology"/>
<dbReference type="PANTHER" id="PTHR30157:SF0">
    <property type="entry name" value="NADPH-DEPENDENT FERRIC-CHELATE REDUCTASE"/>
    <property type="match status" value="1"/>
</dbReference>
<evidence type="ECO:0000259" key="2">
    <source>
        <dbReference type="PROSITE" id="PS51384"/>
    </source>
</evidence>
<dbReference type="CDD" id="cd06193">
    <property type="entry name" value="siderophore_interacting"/>
    <property type="match status" value="1"/>
</dbReference>
<comment type="similarity">
    <text evidence="1">Belongs to the SIP oxidoreductase family.</text>
</comment>
<dbReference type="OrthoDB" id="9814826at2"/>
<dbReference type="InterPro" id="IPR017927">
    <property type="entry name" value="FAD-bd_FR_type"/>
</dbReference>
<dbReference type="InterPro" id="IPR017938">
    <property type="entry name" value="Riboflavin_synthase-like_b-brl"/>
</dbReference>
<dbReference type="GO" id="GO:0016491">
    <property type="term" value="F:oxidoreductase activity"/>
    <property type="evidence" value="ECO:0007669"/>
    <property type="project" value="InterPro"/>
</dbReference>
<dbReference type="SUPFAM" id="SSF63380">
    <property type="entry name" value="Riboflavin synthase domain-like"/>
    <property type="match status" value="1"/>
</dbReference>
<dbReference type="RefSeq" id="WP_093445776.1">
    <property type="nucleotide sequence ID" value="NZ_FNZG01000001.1"/>
</dbReference>
<protein>
    <submittedName>
        <fullName evidence="3">NADPH-dependent ferric siderophore reductase, contains FAD-binding and SIP domains</fullName>
    </submittedName>
</protein>
<dbReference type="PROSITE" id="PS51384">
    <property type="entry name" value="FAD_FR"/>
    <property type="match status" value="1"/>
</dbReference>
<dbReference type="EMBL" id="FOLX01000001">
    <property type="protein sequence ID" value="SFD04522.1"/>
    <property type="molecule type" value="Genomic_DNA"/>
</dbReference>
<feature type="domain" description="FAD-binding FR-type" evidence="2">
    <location>
        <begin position="119"/>
        <end position="242"/>
    </location>
</feature>
<dbReference type="InterPro" id="IPR007037">
    <property type="entry name" value="SIP_rossman_dom"/>
</dbReference>
<keyword evidence="4" id="KW-1185">Reference proteome</keyword>
<dbReference type="Gene3D" id="3.40.50.80">
    <property type="entry name" value="Nucleotide-binding domain of ferredoxin-NADP reductase (FNR) module"/>
    <property type="match status" value="1"/>
</dbReference>
<dbReference type="InterPro" id="IPR039374">
    <property type="entry name" value="SIP_fam"/>
</dbReference>
<organism evidence="3 4">
    <name type="scientific">Pseudooceanicola nitratireducens</name>
    <dbReference type="NCBI Taxonomy" id="517719"/>
    <lineage>
        <taxon>Bacteria</taxon>
        <taxon>Pseudomonadati</taxon>
        <taxon>Pseudomonadota</taxon>
        <taxon>Alphaproteobacteria</taxon>
        <taxon>Rhodobacterales</taxon>
        <taxon>Paracoccaceae</taxon>
        <taxon>Pseudooceanicola</taxon>
    </lineage>
</organism>
<dbReference type="Pfam" id="PF08021">
    <property type="entry name" value="FAD_binding_9"/>
    <property type="match status" value="1"/>
</dbReference>
<evidence type="ECO:0000313" key="4">
    <source>
        <dbReference type="Proteomes" id="UP000231644"/>
    </source>
</evidence>
<dbReference type="STRING" id="517719.SAMN05421762_3320"/>
<dbReference type="Gene3D" id="2.40.30.10">
    <property type="entry name" value="Translation factors"/>
    <property type="match status" value="1"/>
</dbReference>
<evidence type="ECO:0000256" key="1">
    <source>
        <dbReference type="ARBA" id="ARBA00035644"/>
    </source>
</evidence>
<dbReference type="InterPro" id="IPR039261">
    <property type="entry name" value="FNR_nucleotide-bd"/>
</dbReference>
<dbReference type="Proteomes" id="UP000231644">
    <property type="component" value="Unassembled WGS sequence"/>
</dbReference>
<dbReference type="InterPro" id="IPR013113">
    <property type="entry name" value="SIP_FAD-bd"/>
</dbReference>
<reference evidence="3 4" key="1">
    <citation type="submission" date="2016-10" db="EMBL/GenBank/DDBJ databases">
        <authorList>
            <person name="de Groot N.N."/>
        </authorList>
    </citation>
    <scope>NUCLEOTIDE SEQUENCE [LARGE SCALE GENOMIC DNA]</scope>
    <source>
        <strain evidence="3 4">DSM 29619</strain>
    </source>
</reference>
<accession>A0A1I1P4M1</accession>
<evidence type="ECO:0000313" key="3">
    <source>
        <dbReference type="EMBL" id="SFD04522.1"/>
    </source>
</evidence>
<dbReference type="AlphaFoldDB" id="A0A1I1P4M1"/>
<name>A0A1I1P4M1_9RHOB</name>
<sequence length="357" mass="39544">MGYRYDPVQTPAPPRYDHRAEAQFDMGVTGDLLTRVATYMREADVQLAEFPGQLSLTLAQGDVVLSTSDEVLDMQIAALDAIALQLVRDYMAYVLDFLLPGLAAKAVWKGEIRRNTTPLNFATAQVVSCTRVAPRFLRITLACDDTLRLAEGRGMHFSLLLPPEGRAPVWPRLDDSGRTVWADGADLLHRAAYTFVDLDPVAGRFTFDIFEHEGGHTTEWARRAQAGDIVGITGPGSGDFPAGRDVLMAGDETALPALRRILEHSPADRRGDVLIEVGHPEDILDLPHPPGIRLHWVVRARGETLWDRLSVMDAPEGPDRHVWVAGEQDLVRKARARFRREQGVGASEGYFANYWAS</sequence>
<dbReference type="Pfam" id="PF04954">
    <property type="entry name" value="SIP"/>
    <property type="match status" value="1"/>
</dbReference>